<feature type="signal peptide" evidence="2">
    <location>
        <begin position="1"/>
        <end position="25"/>
    </location>
</feature>
<gene>
    <name evidence="3" type="ORF">D9758_011012</name>
</gene>
<keyword evidence="4" id="KW-1185">Reference proteome</keyword>
<name>A0A8H5GHY2_9AGAR</name>
<dbReference type="Proteomes" id="UP000559256">
    <property type="component" value="Unassembled WGS sequence"/>
</dbReference>
<sequence length="250" mass="29371">MIIDCGLTVLFSLFLLLYEPPPRLRLPRHHHFPLPHPNLNTSNIQYTVHLKIPTSTVTPQPQPRPCLQSRPSPVHDHYTIHHTPSRPSPSPAHDYSYPPRLRLPRHHHFPPQPQYLNTSTRHAMTRHRHMPYTSKRRRRHPNPVLVPNPVRQHLRHMTIHLPRPSPSHDYSPYTIHLKSQTQTLNPDANTPIRIRLNSSIRNSQFVHPLFSFAFYFLAKHDTYPSSLSFLIRTNQRTTTHMSILIPIPFR</sequence>
<feature type="region of interest" description="Disordered" evidence="1">
    <location>
        <begin position="55"/>
        <end position="94"/>
    </location>
</feature>
<comment type="caution">
    <text evidence="3">The sequence shown here is derived from an EMBL/GenBank/DDBJ whole genome shotgun (WGS) entry which is preliminary data.</text>
</comment>
<proteinExistence type="predicted"/>
<feature type="chain" id="PRO_5034149355" evidence="2">
    <location>
        <begin position="26"/>
        <end position="250"/>
    </location>
</feature>
<evidence type="ECO:0000313" key="4">
    <source>
        <dbReference type="Proteomes" id="UP000559256"/>
    </source>
</evidence>
<dbReference type="AlphaFoldDB" id="A0A8H5GHY2"/>
<accession>A0A8H5GHY2</accession>
<evidence type="ECO:0000256" key="2">
    <source>
        <dbReference type="SAM" id="SignalP"/>
    </source>
</evidence>
<dbReference type="EMBL" id="JAACJM010000029">
    <property type="protein sequence ID" value="KAF5365070.1"/>
    <property type="molecule type" value="Genomic_DNA"/>
</dbReference>
<protein>
    <submittedName>
        <fullName evidence="3">Uncharacterized protein</fullName>
    </submittedName>
</protein>
<evidence type="ECO:0000256" key="1">
    <source>
        <dbReference type="SAM" id="MobiDB-lite"/>
    </source>
</evidence>
<reference evidence="3 4" key="1">
    <citation type="journal article" date="2020" name="ISME J.">
        <title>Uncovering the hidden diversity of litter-decomposition mechanisms in mushroom-forming fungi.</title>
        <authorList>
            <person name="Floudas D."/>
            <person name="Bentzer J."/>
            <person name="Ahren D."/>
            <person name="Johansson T."/>
            <person name="Persson P."/>
            <person name="Tunlid A."/>
        </authorList>
    </citation>
    <scope>NUCLEOTIDE SEQUENCE [LARGE SCALE GENOMIC DNA]</scope>
    <source>
        <strain evidence="3 4">CBS 291.85</strain>
    </source>
</reference>
<evidence type="ECO:0000313" key="3">
    <source>
        <dbReference type="EMBL" id="KAF5365070.1"/>
    </source>
</evidence>
<organism evidence="3 4">
    <name type="scientific">Tetrapyrgos nigripes</name>
    <dbReference type="NCBI Taxonomy" id="182062"/>
    <lineage>
        <taxon>Eukaryota</taxon>
        <taxon>Fungi</taxon>
        <taxon>Dikarya</taxon>
        <taxon>Basidiomycota</taxon>
        <taxon>Agaricomycotina</taxon>
        <taxon>Agaricomycetes</taxon>
        <taxon>Agaricomycetidae</taxon>
        <taxon>Agaricales</taxon>
        <taxon>Marasmiineae</taxon>
        <taxon>Marasmiaceae</taxon>
        <taxon>Tetrapyrgos</taxon>
    </lineage>
</organism>
<keyword evidence="2" id="KW-0732">Signal</keyword>